<feature type="repeat" description="TPR" evidence="3">
    <location>
        <begin position="178"/>
        <end position="211"/>
    </location>
</feature>
<dbReference type="OrthoDB" id="1926212at2759"/>
<evidence type="ECO:0000256" key="4">
    <source>
        <dbReference type="SAM" id="Coils"/>
    </source>
</evidence>
<dbReference type="Pfam" id="PF13181">
    <property type="entry name" value="TPR_8"/>
    <property type="match status" value="1"/>
</dbReference>
<feature type="region of interest" description="Disordered" evidence="5">
    <location>
        <begin position="417"/>
        <end position="437"/>
    </location>
</feature>
<feature type="region of interest" description="Disordered" evidence="5">
    <location>
        <begin position="1045"/>
        <end position="1064"/>
    </location>
</feature>
<sequence>MRAMERFKQGFDLLRTGKDARSAIDLLEEAIKLRPRVPRYHYVAGNAYRSIERYQQAFRHYSMAVELGDKDPLYFAARGVCLRKLRRFSEALEDLSIAIEMDPGEISHWFNRGLVHFEREDLARAEADFSQACEGAAAMSKYAFRSLYNRANCRRRMGLFVLAIEDLRQAISMEPGNAASHDALGLALCDVGDFEAAQRAFERALECIPGHWTFRTHKGLALYHLGRLDEAKLELDEAVRTVERELPSRSRVVDIPATDSEPESTVRLAFPDDAEPYFHRTNVHLAMGMLAAAARDAAVSVASALALVRKDSSARRIAKASEPGAGSSPTNVAAAAAMARAGLGKSSAARSRYGPGGRATTAATGAGGANSWRTAAAGGDRDAEATRGPADEAAEGSGAPSQFTGKETAAVADFLGAARPSSSPARRGLGAGVGEPLEHATRPTDVVAVPLPFLMELREAAGAGAEAAASLTRRLHSSGLVFQAAGAWAAAERCFAAACAVDGGHLAALYHRALMLHVMGWHSEADAALCEVLDKAPDSSELDMPPGSKGGVALDAPMSRPAARRKVLEARGLVRQALGMHERAVEDLEAALDAMEEQQRAAEVAAAERERAKGVVDAAGFAAGASHADAAGKGGAGDSAAAAAGGERQGVAPGSELHEGQLWLSPVPGAVRGECEYHRAVSLLSLSPPDVEAALSGLRRAIESGFATPEAWDKVAASQLLLGRVAAAIRAFSQCIDLAPDQYHFRVRRAQCHREIGDAAAAEDDLSDALELLQPLSAGGDGEAGARQGALVPGPEAAASQAERSLRGVGGVLAIGGVVDTRAAQRSATDAERGRVLFIRALCRYDRDDFPGAMEDCEAALAGPLSPQLRAAAWYTMGIAQANSDDYDSAEASFRESLASDPHPDPEDLVQRLHEHAKALQMLGDHSAAADAFASVIALSPHNAHAFFRRGFSLKALRDYEGAAFAFETAKSLDPDNPALAINYRSAHTIDTVILCAAGEEPSFGPTLVPKKGSAGSHFADNSEVGIRSIPFANSVAVAGARSSVQTREPVKQRAPTAGEAGYRAYGARTRGGVPLQAADLEHSRAGLRGYNPDKP</sequence>
<feature type="region of interest" description="Disordered" evidence="5">
    <location>
        <begin position="346"/>
        <end position="403"/>
    </location>
</feature>
<feature type="repeat" description="TPR" evidence="3">
    <location>
        <begin position="38"/>
        <end position="71"/>
    </location>
</feature>
<keyword evidence="4" id="KW-0175">Coiled coil</keyword>
<evidence type="ECO:0000256" key="1">
    <source>
        <dbReference type="ARBA" id="ARBA00022737"/>
    </source>
</evidence>
<feature type="repeat" description="TPR" evidence="3">
    <location>
        <begin position="944"/>
        <end position="977"/>
    </location>
</feature>
<feature type="repeat" description="TPR" evidence="3">
    <location>
        <begin position="72"/>
        <end position="105"/>
    </location>
</feature>
<feature type="repeat" description="TPR" evidence="3">
    <location>
        <begin position="871"/>
        <end position="904"/>
    </location>
</feature>
<feature type="repeat" description="TPR" evidence="3">
    <location>
        <begin position="709"/>
        <end position="742"/>
    </location>
</feature>
<keyword evidence="2 3" id="KW-0802">TPR repeat</keyword>
<dbReference type="EMBL" id="VLTO01000020">
    <property type="protein sequence ID" value="KAA0174657.1"/>
    <property type="molecule type" value="Genomic_DNA"/>
</dbReference>
<evidence type="ECO:0008006" key="8">
    <source>
        <dbReference type="Google" id="ProtNLM"/>
    </source>
</evidence>
<reference evidence="6 7" key="1">
    <citation type="submission" date="2019-07" db="EMBL/GenBank/DDBJ databases">
        <title>Genomes of Cafeteria roenbergensis.</title>
        <authorList>
            <person name="Fischer M.G."/>
            <person name="Hackl T."/>
            <person name="Roman M."/>
        </authorList>
    </citation>
    <scope>NUCLEOTIDE SEQUENCE [LARGE SCALE GENOMIC DNA]</scope>
    <source>
        <strain evidence="6 7">E4-10P</strain>
    </source>
</reference>
<dbReference type="PANTHER" id="PTHR44858:SF1">
    <property type="entry name" value="UDP-N-ACETYLGLUCOSAMINE--PEPTIDE N-ACETYLGLUCOSAMINYLTRANSFERASE SPINDLY-RELATED"/>
    <property type="match status" value="1"/>
</dbReference>
<accession>A0A5A8ED24</accession>
<dbReference type="Gene3D" id="1.25.40.10">
    <property type="entry name" value="Tetratricopeptide repeat domain"/>
    <property type="match status" value="5"/>
</dbReference>
<feature type="region of interest" description="Disordered" evidence="5">
    <location>
        <begin position="627"/>
        <end position="657"/>
    </location>
</feature>
<proteinExistence type="predicted"/>
<comment type="caution">
    <text evidence="6">The sequence shown here is derived from an EMBL/GenBank/DDBJ whole genome shotgun (WGS) entry which is preliminary data.</text>
</comment>
<evidence type="ECO:0000256" key="5">
    <source>
        <dbReference type="SAM" id="MobiDB-lite"/>
    </source>
</evidence>
<dbReference type="Pfam" id="PF13432">
    <property type="entry name" value="TPR_16"/>
    <property type="match status" value="5"/>
</dbReference>
<dbReference type="InterPro" id="IPR019734">
    <property type="entry name" value="TPR_rpt"/>
</dbReference>
<dbReference type="SUPFAM" id="SSF48452">
    <property type="entry name" value="TPR-like"/>
    <property type="match status" value="3"/>
</dbReference>
<dbReference type="InterPro" id="IPR011990">
    <property type="entry name" value="TPR-like_helical_dom_sf"/>
</dbReference>
<gene>
    <name evidence="6" type="ORF">FNF27_03780</name>
</gene>
<dbReference type="Proteomes" id="UP000322899">
    <property type="component" value="Unassembled WGS sequence"/>
</dbReference>
<dbReference type="PANTHER" id="PTHR44858">
    <property type="entry name" value="TETRATRICOPEPTIDE REPEAT PROTEIN 6"/>
    <property type="match status" value="1"/>
</dbReference>
<evidence type="ECO:0000313" key="7">
    <source>
        <dbReference type="Proteomes" id="UP000322899"/>
    </source>
</evidence>
<evidence type="ECO:0000256" key="2">
    <source>
        <dbReference type="ARBA" id="ARBA00022803"/>
    </source>
</evidence>
<dbReference type="PROSITE" id="PS50005">
    <property type="entry name" value="TPR"/>
    <property type="match status" value="6"/>
</dbReference>
<dbReference type="InterPro" id="IPR050498">
    <property type="entry name" value="Ycf3"/>
</dbReference>
<dbReference type="AlphaFoldDB" id="A0A5A8ED24"/>
<dbReference type="SMART" id="SM00028">
    <property type="entry name" value="TPR"/>
    <property type="match status" value="15"/>
</dbReference>
<name>A0A5A8ED24_CAFRO</name>
<protein>
    <recommendedName>
        <fullName evidence="8">UDP-N-acetylglucosamine--peptide N-acetylglucosaminyltransferase SPINDLY</fullName>
    </recommendedName>
</protein>
<organism evidence="6 7">
    <name type="scientific">Cafeteria roenbergensis</name>
    <name type="common">Marine flagellate</name>
    <dbReference type="NCBI Taxonomy" id="33653"/>
    <lineage>
        <taxon>Eukaryota</taxon>
        <taxon>Sar</taxon>
        <taxon>Stramenopiles</taxon>
        <taxon>Bigyra</taxon>
        <taxon>Opalozoa</taxon>
        <taxon>Bicosoecida</taxon>
        <taxon>Cafeteriaceae</taxon>
        <taxon>Cafeteria</taxon>
    </lineage>
</organism>
<feature type="coiled-coil region" evidence="4">
    <location>
        <begin position="578"/>
        <end position="612"/>
    </location>
</feature>
<evidence type="ECO:0000313" key="6">
    <source>
        <dbReference type="EMBL" id="KAA0174657.1"/>
    </source>
</evidence>
<evidence type="ECO:0000256" key="3">
    <source>
        <dbReference type="PROSITE-ProRule" id="PRU00339"/>
    </source>
</evidence>
<keyword evidence="1" id="KW-0677">Repeat</keyword>